<feature type="domain" description="Glucose-6-phosphate dehydrogenase assembly protein OpcA C-terminal" evidence="2">
    <location>
        <begin position="165"/>
        <end position="297"/>
    </location>
</feature>
<evidence type="ECO:0000313" key="5">
    <source>
        <dbReference type="Proteomes" id="UP001284901"/>
    </source>
</evidence>
<proteinExistence type="predicted"/>
<dbReference type="PANTHER" id="PTHR38658:SF1">
    <property type="entry name" value="OXPP CYCLE PROTEIN OPCA-RELATED"/>
    <property type="match status" value="1"/>
</dbReference>
<dbReference type="Pfam" id="PF20171">
    <property type="entry name" value="OpcA_G6PD_C"/>
    <property type="match status" value="1"/>
</dbReference>
<dbReference type="EMBL" id="JAWNFV010000002">
    <property type="protein sequence ID" value="MDY5139978.1"/>
    <property type="molecule type" value="Genomic_DNA"/>
</dbReference>
<sequence length="313" mass="33406">MINHIADTTSAQVGQQLDQLRGTSGVGALGRVLTLIIVAHTEGGVRDALEAAAGASRAHPSRIIAVLPVAGETARLDAEIRTGSEAGASEIVILRAHAGAAENVDTLVTPLLLPDTPVVTWWIQNMPENPAATAAGRIAQRRITTTRTADHPALALQHLSANYVPGDTDLGWAGTTLWRNYIASMVDEFPGRTITGAKVWGRPHRSSLFLLAAWLRLRLDVPVEIEPQEGAPITGVEIFLNDGAALSLHRTPGNDHGMMLRPGRAPQEVSLPVRSLEAMLIEDLRDLNPDTAYGEVLTKGLPLLDYSPADVDV</sequence>
<protein>
    <submittedName>
        <fullName evidence="3">Glucose-6-phosphate dehydrogenase assembly protein OpcA</fullName>
    </submittedName>
</protein>
<evidence type="ECO:0000313" key="4">
    <source>
        <dbReference type="EMBL" id="MDY5146333.1"/>
    </source>
</evidence>
<gene>
    <name evidence="3" type="ORF">R6G74_01425</name>
    <name evidence="4" type="ORF">R6P33_04760</name>
</gene>
<accession>A0AAW9HBF0</accession>
<dbReference type="AlphaFoldDB" id="A0AAW9HBF0"/>
<dbReference type="InterPro" id="IPR046802">
    <property type="entry name" value="OpcA_G6PD_C"/>
</dbReference>
<dbReference type="GeneID" id="92814205"/>
<dbReference type="Proteomes" id="UP001284901">
    <property type="component" value="Unassembled WGS sequence"/>
</dbReference>
<evidence type="ECO:0000313" key="3">
    <source>
        <dbReference type="EMBL" id="MDY5139978.1"/>
    </source>
</evidence>
<dbReference type="InterPro" id="IPR004555">
    <property type="entry name" value="G6PDH_assembly_OpcA"/>
</dbReference>
<reference evidence="3 5" key="1">
    <citation type="submission" date="2023-10" db="EMBL/GenBank/DDBJ databases">
        <title>Whole Genome based description of the genera Actinobaculum and Actinotignum reveals a complex phylogenetic relationship within the species included in the genus Actinotignum.</title>
        <authorList>
            <person name="Jensen C.S."/>
            <person name="Dargis R."/>
            <person name="Kemp M."/>
            <person name="Christensen J.J."/>
        </authorList>
    </citation>
    <scope>NUCLEOTIDE SEQUENCE</scope>
    <source>
        <strain evidence="4 5">SLA_B089</strain>
        <strain evidence="3">SLA_B245</strain>
    </source>
</reference>
<dbReference type="EMBL" id="JAWNFY010000010">
    <property type="protein sequence ID" value="MDY5146333.1"/>
    <property type="molecule type" value="Genomic_DNA"/>
</dbReference>
<feature type="domain" description="Glucose-6-phosphate dehydrogenase assembly protein OpcA N-terminal" evidence="1">
    <location>
        <begin position="53"/>
        <end position="159"/>
    </location>
</feature>
<keyword evidence="5" id="KW-1185">Reference proteome</keyword>
<organism evidence="3 6">
    <name type="scientific">Actinotignum timonense</name>
    <dbReference type="NCBI Taxonomy" id="1870995"/>
    <lineage>
        <taxon>Bacteria</taxon>
        <taxon>Bacillati</taxon>
        <taxon>Actinomycetota</taxon>
        <taxon>Actinomycetes</taxon>
        <taxon>Actinomycetales</taxon>
        <taxon>Actinomycetaceae</taxon>
        <taxon>Actinotignum</taxon>
    </lineage>
</organism>
<name>A0AAW9HBF0_9ACTO</name>
<dbReference type="InterPro" id="IPR046801">
    <property type="entry name" value="OpcA_G6PD_N"/>
</dbReference>
<dbReference type="Proteomes" id="UP001288320">
    <property type="component" value="Unassembled WGS sequence"/>
</dbReference>
<evidence type="ECO:0000259" key="1">
    <source>
        <dbReference type="Pfam" id="PF10128"/>
    </source>
</evidence>
<comment type="caution">
    <text evidence="3">The sequence shown here is derived from an EMBL/GenBank/DDBJ whole genome shotgun (WGS) entry which is preliminary data.</text>
</comment>
<evidence type="ECO:0000259" key="2">
    <source>
        <dbReference type="Pfam" id="PF20171"/>
    </source>
</evidence>
<dbReference type="PANTHER" id="PTHR38658">
    <property type="entry name" value="OXPP CYCLE PROTEIN OPCA-RELATED"/>
    <property type="match status" value="1"/>
</dbReference>
<dbReference type="Pfam" id="PF10128">
    <property type="entry name" value="OpcA_G6PD_assem"/>
    <property type="match status" value="1"/>
</dbReference>
<evidence type="ECO:0000313" key="6">
    <source>
        <dbReference type="Proteomes" id="UP001288320"/>
    </source>
</evidence>
<dbReference type="RefSeq" id="WP_026429338.1">
    <property type="nucleotide sequence ID" value="NZ_CAUPFC010000008.1"/>
</dbReference>